<dbReference type="AlphaFoldDB" id="A0A369JGI5"/>
<dbReference type="InParanoid" id="A0A369JGI5"/>
<gene>
    <name evidence="1" type="ORF">Hypma_013660</name>
</gene>
<dbReference type="Proteomes" id="UP000076154">
    <property type="component" value="Unassembled WGS sequence"/>
</dbReference>
<comment type="caution">
    <text evidence="1">The sequence shown here is derived from an EMBL/GenBank/DDBJ whole genome shotgun (WGS) entry which is preliminary data.</text>
</comment>
<sequence>MDLPSLSNALGVVLRAGGRVLPPLGNGVLGSNDNSSKQDLLPPINRIPVEILAEVFFRFLEIPSDYFPDRPMLAVTSRCMANPFILGHVCIHWRAVALSTPTLWSSLAIHKPASWMAPMVQIWLQRAKNCPLSLYLYVHCKPSRPEIVGADAILPLFVMCLPRWKNVTFYLNGGPYDSLLGLPNHTARMLECALLDLKSWDHASADQVWRSLSSSPKLRRVFWDNRYMLHHLPAHMPWTQLTHLRMDMGPGSVAPDALLELLRSCQELVELHFVPRIPIRNIPRVSPFILPKLRVLTVQTLCRWDPSLILGCLILPALASINIRHGHISSERQSILYLKDLLARSSCQLKNISLWDTGIEEAEIVDFLSTSPAQFITALDIDVPGSITEATIALLTHDPDDPRTLVLTHLKTLKLHTIRCSDGVLSKMIRSRLPYLEFCEASAEATNLHLADRIFMASMQSAGFNFSLDLIDL</sequence>
<dbReference type="Gene3D" id="3.80.10.10">
    <property type="entry name" value="Ribonuclease Inhibitor"/>
    <property type="match status" value="1"/>
</dbReference>
<organism evidence="1 2">
    <name type="scientific">Hypsizygus marmoreus</name>
    <name type="common">White beech mushroom</name>
    <name type="synonym">Agaricus marmoreus</name>
    <dbReference type="NCBI Taxonomy" id="39966"/>
    <lineage>
        <taxon>Eukaryota</taxon>
        <taxon>Fungi</taxon>
        <taxon>Dikarya</taxon>
        <taxon>Basidiomycota</taxon>
        <taxon>Agaricomycotina</taxon>
        <taxon>Agaricomycetes</taxon>
        <taxon>Agaricomycetidae</taxon>
        <taxon>Agaricales</taxon>
        <taxon>Tricholomatineae</taxon>
        <taxon>Lyophyllaceae</taxon>
        <taxon>Hypsizygus</taxon>
    </lineage>
</organism>
<evidence type="ECO:0000313" key="2">
    <source>
        <dbReference type="Proteomes" id="UP000076154"/>
    </source>
</evidence>
<reference evidence="1" key="1">
    <citation type="submission" date="2018-04" db="EMBL/GenBank/DDBJ databases">
        <title>Whole genome sequencing of Hypsizygus marmoreus.</title>
        <authorList>
            <person name="Choi I.-G."/>
            <person name="Min B."/>
            <person name="Kim J.-G."/>
            <person name="Kim S."/>
            <person name="Oh Y.-L."/>
            <person name="Kong W.-S."/>
            <person name="Park H."/>
            <person name="Jeong J."/>
            <person name="Song E.-S."/>
        </authorList>
    </citation>
    <scope>NUCLEOTIDE SEQUENCE [LARGE SCALE GENOMIC DNA]</scope>
    <source>
        <strain evidence="1">51987-8</strain>
    </source>
</reference>
<protein>
    <submittedName>
        <fullName evidence="1">Uncharacterized protein</fullName>
    </submittedName>
</protein>
<dbReference type="OrthoDB" id="3217549at2759"/>
<accession>A0A369JGI5</accession>
<evidence type="ECO:0000313" key="1">
    <source>
        <dbReference type="EMBL" id="RDB19525.1"/>
    </source>
</evidence>
<proteinExistence type="predicted"/>
<dbReference type="InterPro" id="IPR032675">
    <property type="entry name" value="LRR_dom_sf"/>
</dbReference>
<dbReference type="SUPFAM" id="SSF52047">
    <property type="entry name" value="RNI-like"/>
    <property type="match status" value="1"/>
</dbReference>
<dbReference type="EMBL" id="LUEZ02000080">
    <property type="protein sequence ID" value="RDB19525.1"/>
    <property type="molecule type" value="Genomic_DNA"/>
</dbReference>
<keyword evidence="2" id="KW-1185">Reference proteome</keyword>
<name>A0A369JGI5_HYPMA</name>